<organism evidence="7 8">
    <name type="scientific">Cynoglossus semilaevis</name>
    <name type="common">Tongue sole</name>
    <dbReference type="NCBI Taxonomy" id="244447"/>
    <lineage>
        <taxon>Eukaryota</taxon>
        <taxon>Metazoa</taxon>
        <taxon>Chordata</taxon>
        <taxon>Craniata</taxon>
        <taxon>Vertebrata</taxon>
        <taxon>Euteleostomi</taxon>
        <taxon>Actinopterygii</taxon>
        <taxon>Neopterygii</taxon>
        <taxon>Teleostei</taxon>
        <taxon>Neoteleostei</taxon>
        <taxon>Acanthomorphata</taxon>
        <taxon>Carangaria</taxon>
        <taxon>Pleuronectiformes</taxon>
        <taxon>Pleuronectoidei</taxon>
        <taxon>Cynoglossidae</taxon>
        <taxon>Cynoglossinae</taxon>
        <taxon>Cynoglossus</taxon>
    </lineage>
</organism>
<evidence type="ECO:0000313" key="8">
    <source>
        <dbReference type="Proteomes" id="UP000265120"/>
    </source>
</evidence>
<dbReference type="STRING" id="244447.ENSCSEP00000028525"/>
<dbReference type="InterPro" id="IPR036886">
    <property type="entry name" value="Villin_headpiece_dom_sf"/>
</dbReference>
<dbReference type="Pfam" id="PF16182">
    <property type="entry name" value="AbLIM_anchor"/>
    <property type="match status" value="1"/>
</dbReference>
<dbReference type="GO" id="GO:0030032">
    <property type="term" value="P:lamellipodium assembly"/>
    <property type="evidence" value="ECO:0007669"/>
    <property type="project" value="TreeGrafter"/>
</dbReference>
<keyword evidence="5" id="KW-0472">Membrane</keyword>
<dbReference type="AlphaFoldDB" id="A0A3P8WV18"/>
<evidence type="ECO:0000256" key="2">
    <source>
        <dbReference type="ARBA" id="ARBA00022490"/>
    </source>
</evidence>
<dbReference type="Gene3D" id="1.10.950.10">
    <property type="entry name" value="Villin headpiece domain"/>
    <property type="match status" value="1"/>
</dbReference>
<proteinExistence type="predicted"/>
<evidence type="ECO:0000256" key="5">
    <source>
        <dbReference type="SAM" id="Phobius"/>
    </source>
</evidence>
<reference evidence="7" key="2">
    <citation type="submission" date="2025-09" db="UniProtKB">
        <authorList>
            <consortium name="Ensembl"/>
        </authorList>
    </citation>
    <scope>IDENTIFICATION</scope>
</reference>
<reference evidence="7" key="1">
    <citation type="submission" date="2025-08" db="UniProtKB">
        <authorList>
            <consortium name="Ensembl"/>
        </authorList>
    </citation>
    <scope>IDENTIFICATION</scope>
</reference>
<accession>A0A3P8WV18</accession>
<dbReference type="SMART" id="SM00153">
    <property type="entry name" value="VHP"/>
    <property type="match status" value="1"/>
</dbReference>
<keyword evidence="8" id="KW-1185">Reference proteome</keyword>
<sequence>VSQIQSNLGKIILKEELDKSAAPLRRKTRSLPDRSQNTGDQPCLKGNSLPSMLDHKVTRFQSLCLFYICLYLLYSVLVCSQIYPYETLVVTHTGRSHLPPGVDRTQLERYLSQEEFFSLFGMSMEEFDGLSLWKRNDLKRKVCLF</sequence>
<evidence type="ECO:0000256" key="3">
    <source>
        <dbReference type="ARBA" id="ARBA00022553"/>
    </source>
</evidence>
<dbReference type="GO" id="GO:0051017">
    <property type="term" value="P:actin filament bundle assembly"/>
    <property type="evidence" value="ECO:0007669"/>
    <property type="project" value="TreeGrafter"/>
</dbReference>
<dbReference type="InterPro" id="IPR051618">
    <property type="entry name" value="Actin-binding_LIM"/>
</dbReference>
<dbReference type="InterPro" id="IPR032402">
    <property type="entry name" value="AbLIM_anchor"/>
</dbReference>
<keyword evidence="4" id="KW-0677">Repeat</keyword>
<keyword evidence="5" id="KW-0812">Transmembrane</keyword>
<dbReference type="PROSITE" id="PS51089">
    <property type="entry name" value="HP"/>
    <property type="match status" value="1"/>
</dbReference>
<evidence type="ECO:0000256" key="4">
    <source>
        <dbReference type="ARBA" id="ARBA00022737"/>
    </source>
</evidence>
<dbReference type="GO" id="GO:0005737">
    <property type="term" value="C:cytoplasm"/>
    <property type="evidence" value="ECO:0007669"/>
    <property type="project" value="UniProtKB-SubCell"/>
</dbReference>
<dbReference type="GeneTree" id="ENSGT00950000182850"/>
<keyword evidence="3" id="KW-0597">Phosphoprotein</keyword>
<dbReference type="GO" id="GO:0005886">
    <property type="term" value="C:plasma membrane"/>
    <property type="evidence" value="ECO:0007669"/>
    <property type="project" value="TreeGrafter"/>
</dbReference>
<protein>
    <recommendedName>
        <fullName evidence="6">HP domain-containing protein</fullName>
    </recommendedName>
</protein>
<dbReference type="Proteomes" id="UP000265120">
    <property type="component" value="Unassembled WGS sequence"/>
</dbReference>
<dbReference type="FunFam" id="1.10.950.10:FF:000001">
    <property type="entry name" value="actin-binding LIM protein 1 isoform X2"/>
    <property type="match status" value="1"/>
</dbReference>
<evidence type="ECO:0000313" key="7">
    <source>
        <dbReference type="Ensembl" id="ENSCSEP00000028525.1"/>
    </source>
</evidence>
<dbReference type="PANTHER" id="PTHR24213">
    <property type="entry name" value="ACTIN-BINDING LIM PROTEIN"/>
    <property type="match status" value="1"/>
</dbReference>
<evidence type="ECO:0000256" key="1">
    <source>
        <dbReference type="ARBA" id="ARBA00004496"/>
    </source>
</evidence>
<comment type="subcellular location">
    <subcellularLocation>
        <location evidence="1">Cytoplasm</location>
    </subcellularLocation>
</comment>
<keyword evidence="5" id="KW-1133">Transmembrane helix</keyword>
<dbReference type="GO" id="GO:0051015">
    <property type="term" value="F:actin filament binding"/>
    <property type="evidence" value="ECO:0007669"/>
    <property type="project" value="TreeGrafter"/>
</dbReference>
<dbReference type="Ensembl" id="ENSCSET00000028907.1">
    <property type="protein sequence ID" value="ENSCSEP00000028525.1"/>
    <property type="gene ID" value="ENSCSEG00000018260.1"/>
</dbReference>
<dbReference type="SUPFAM" id="SSF47050">
    <property type="entry name" value="VHP, Villin headpiece domain"/>
    <property type="match status" value="1"/>
</dbReference>
<dbReference type="PANTHER" id="PTHR24213:SF17">
    <property type="entry name" value="DEMATIN"/>
    <property type="match status" value="1"/>
</dbReference>
<evidence type="ECO:0000259" key="6">
    <source>
        <dbReference type="PROSITE" id="PS51089"/>
    </source>
</evidence>
<dbReference type="InParanoid" id="A0A3P8WV18"/>
<dbReference type="Pfam" id="PF02209">
    <property type="entry name" value="VHP"/>
    <property type="match status" value="1"/>
</dbReference>
<keyword evidence="2" id="KW-0963">Cytoplasm</keyword>
<dbReference type="InterPro" id="IPR003128">
    <property type="entry name" value="Villin_headpiece"/>
</dbReference>
<dbReference type="GO" id="GO:0015629">
    <property type="term" value="C:actin cytoskeleton"/>
    <property type="evidence" value="ECO:0007669"/>
    <property type="project" value="TreeGrafter"/>
</dbReference>
<name>A0A3P8WV18_CYNSE</name>
<feature type="domain" description="HP" evidence="6">
    <location>
        <begin position="77"/>
        <end position="145"/>
    </location>
</feature>
<feature type="transmembrane region" description="Helical" evidence="5">
    <location>
        <begin position="63"/>
        <end position="83"/>
    </location>
</feature>